<dbReference type="Proteomes" id="UP000504618">
    <property type="component" value="Unplaced"/>
</dbReference>
<dbReference type="SUPFAM" id="SSF53098">
    <property type="entry name" value="Ribonuclease H-like"/>
    <property type="match status" value="1"/>
</dbReference>
<organism evidence="7 8">
    <name type="scientific">Temnothorax curvispinosus</name>
    <dbReference type="NCBI Taxonomy" id="300111"/>
    <lineage>
        <taxon>Eukaryota</taxon>
        <taxon>Metazoa</taxon>
        <taxon>Ecdysozoa</taxon>
        <taxon>Arthropoda</taxon>
        <taxon>Hexapoda</taxon>
        <taxon>Insecta</taxon>
        <taxon>Pterygota</taxon>
        <taxon>Neoptera</taxon>
        <taxon>Endopterygota</taxon>
        <taxon>Hymenoptera</taxon>
        <taxon>Apocrita</taxon>
        <taxon>Aculeata</taxon>
        <taxon>Formicoidea</taxon>
        <taxon>Formicidae</taxon>
        <taxon>Myrmicinae</taxon>
        <taxon>Temnothorax</taxon>
    </lineage>
</organism>
<dbReference type="GO" id="GO:0008270">
    <property type="term" value="F:zinc ion binding"/>
    <property type="evidence" value="ECO:0007669"/>
    <property type="project" value="UniProtKB-KW"/>
</dbReference>
<dbReference type="InterPro" id="IPR012337">
    <property type="entry name" value="RNaseH-like_sf"/>
</dbReference>
<dbReference type="GO" id="GO:0005634">
    <property type="term" value="C:nucleus"/>
    <property type="evidence" value="ECO:0007669"/>
    <property type="project" value="UniProtKB-SubCell"/>
</dbReference>
<keyword evidence="4" id="KW-0862">Zinc</keyword>
<protein>
    <submittedName>
        <fullName evidence="8">Zinc finger BED domain-containing protein 1-like</fullName>
    </submittedName>
</protein>
<evidence type="ECO:0000313" key="7">
    <source>
        <dbReference type="Proteomes" id="UP000504618"/>
    </source>
</evidence>
<feature type="coiled-coil region" evidence="6">
    <location>
        <begin position="358"/>
        <end position="385"/>
    </location>
</feature>
<dbReference type="PANTHER" id="PTHR46481">
    <property type="entry name" value="ZINC FINGER BED DOMAIN-CONTAINING PROTEIN 4"/>
    <property type="match status" value="1"/>
</dbReference>
<dbReference type="InterPro" id="IPR052035">
    <property type="entry name" value="ZnF_BED_domain_contain"/>
</dbReference>
<keyword evidence="3" id="KW-0863">Zinc-finger</keyword>
<evidence type="ECO:0000256" key="2">
    <source>
        <dbReference type="ARBA" id="ARBA00022723"/>
    </source>
</evidence>
<evidence type="ECO:0000256" key="3">
    <source>
        <dbReference type="ARBA" id="ARBA00022771"/>
    </source>
</evidence>
<dbReference type="GeneID" id="112458727"/>
<name>A0A6J1Q9A8_9HYME</name>
<reference evidence="8" key="1">
    <citation type="submission" date="2025-08" db="UniProtKB">
        <authorList>
            <consortium name="RefSeq"/>
        </authorList>
    </citation>
    <scope>IDENTIFICATION</scope>
    <source>
        <tissue evidence="8">Whole body</tissue>
    </source>
</reference>
<comment type="subcellular location">
    <subcellularLocation>
        <location evidence="1">Nucleus</location>
    </subcellularLocation>
</comment>
<keyword evidence="2" id="KW-0479">Metal-binding</keyword>
<proteinExistence type="predicted"/>
<evidence type="ECO:0000256" key="1">
    <source>
        <dbReference type="ARBA" id="ARBA00004123"/>
    </source>
</evidence>
<keyword evidence="6" id="KW-0175">Coiled coil</keyword>
<evidence type="ECO:0000313" key="8">
    <source>
        <dbReference type="RefSeq" id="XP_024878253.1"/>
    </source>
</evidence>
<gene>
    <name evidence="8" type="primary">LOC112458727</name>
</gene>
<dbReference type="AlphaFoldDB" id="A0A6J1Q9A8"/>
<keyword evidence="5" id="KW-0539">Nucleus</keyword>
<evidence type="ECO:0000256" key="6">
    <source>
        <dbReference type="SAM" id="Coils"/>
    </source>
</evidence>
<evidence type="ECO:0000256" key="5">
    <source>
        <dbReference type="ARBA" id="ARBA00023242"/>
    </source>
</evidence>
<keyword evidence="7" id="KW-1185">Reference proteome</keyword>
<dbReference type="RefSeq" id="XP_024878253.1">
    <property type="nucleotide sequence ID" value="XM_025022485.1"/>
</dbReference>
<dbReference type="PANTHER" id="PTHR46481:SF10">
    <property type="entry name" value="ZINC FINGER BED DOMAIN-CONTAINING PROTEIN 39"/>
    <property type="match status" value="1"/>
</dbReference>
<dbReference type="OrthoDB" id="7696101at2759"/>
<sequence length="427" mass="49169">MIAKDNLPFRTVEKEGFKIYTNALLPLYKIPSRKTITYLMEQKYDLLSSMMKTQLSQVQYLSLTTDIWTESLNMKSFLGLTAHFLVDEHHKSVTIGVVEMTERHQSEYLKNWLLSLIDKWNIHMKSIVVVVSDNAANIKKAIVDAFGVDKHFACFAHTLNLVLAKIIDGDEIVKNFCAKIKKIVTFFKKSVIAADKLRLHSDLKLIQSVETRWNSTYSMLERFIQLSEKINCILLQCPTAPPMLTASELQSTKEFVTLLEPFEHATKIICGEYYLTASKVIPIVNTLKNKLQTLQPSTDIGRHFTKVLKDEFMKRFEDYEQKSLIAMATILDPRFKNISFIDEVACSQAINQITRFINSEVTDTNREFQNQRENLDSDNNDINDKTNFWSYHENRVRPKDIWKPVLKNTALTLESVSTSTQLSASTD</sequence>
<evidence type="ECO:0000256" key="4">
    <source>
        <dbReference type="ARBA" id="ARBA00022833"/>
    </source>
</evidence>
<accession>A0A6J1Q9A8</accession>